<feature type="transmembrane region" description="Helical" evidence="1">
    <location>
        <begin position="550"/>
        <end position="574"/>
    </location>
</feature>
<feature type="domain" description="Acyltransferase 3" evidence="2">
    <location>
        <begin position="236"/>
        <end position="567"/>
    </location>
</feature>
<feature type="transmembrane region" description="Helical" evidence="1">
    <location>
        <begin position="242"/>
        <end position="261"/>
    </location>
</feature>
<gene>
    <name evidence="3" type="ORF">TBK1r_15720</name>
</gene>
<organism evidence="3 4">
    <name type="scientific">Stieleria magnilauensis</name>
    <dbReference type="NCBI Taxonomy" id="2527963"/>
    <lineage>
        <taxon>Bacteria</taxon>
        <taxon>Pseudomonadati</taxon>
        <taxon>Planctomycetota</taxon>
        <taxon>Planctomycetia</taxon>
        <taxon>Pirellulales</taxon>
        <taxon>Pirellulaceae</taxon>
        <taxon>Stieleria</taxon>
    </lineage>
</organism>
<dbReference type="InterPro" id="IPR002656">
    <property type="entry name" value="Acyl_transf_3_dom"/>
</dbReference>
<keyword evidence="4" id="KW-1185">Reference proteome</keyword>
<feature type="transmembrane region" description="Helical" evidence="1">
    <location>
        <begin position="525"/>
        <end position="543"/>
    </location>
</feature>
<accession>A0ABX5XMN9</accession>
<evidence type="ECO:0000313" key="4">
    <source>
        <dbReference type="Proteomes" id="UP000318081"/>
    </source>
</evidence>
<feature type="transmembrane region" description="Helical" evidence="1">
    <location>
        <begin position="321"/>
        <end position="340"/>
    </location>
</feature>
<feature type="transmembrane region" description="Helical" evidence="1">
    <location>
        <begin position="467"/>
        <end position="485"/>
    </location>
</feature>
<dbReference type="Proteomes" id="UP000318081">
    <property type="component" value="Chromosome"/>
</dbReference>
<feature type="transmembrane region" description="Helical" evidence="1">
    <location>
        <begin position="418"/>
        <end position="435"/>
    </location>
</feature>
<feature type="transmembrane region" description="Helical" evidence="1">
    <location>
        <begin position="166"/>
        <end position="187"/>
    </location>
</feature>
<sequence length="599" mass="65746">MAGIKQLLSVCLLLLSIIAGFCAFRTAPVSGTPMRQFTIRPNEHLGEFLPKTIIHVAHPGDTRTVRCESTVDNAWVNLDFRLEETTTGRSIPFNANVSYYHGNIGTEAWESGSRVTTQFLEIPEPGEYCVFVKGTTGQGNDPEPMVAQSGMDIDVFIYNGPQQTRAWLLILAGSLVIGTSILLWTLAHRRPQSSRREEQRLNENPTAALATPQHRDDVLPVPTWPAPAPPSRLAMLDGMRGAAALAVVCCHFFVPELSSLATTLNSIFPDPIPTLAQHGDLGVEVFFVLSGFVIAFSIGNRRMSGRYVANFALRRSIRLDPPYLATLALSMLLWAAYLPGGLTECYQQSLGWRGVLANSFYLQNIFGFPSSVGVAWTLCLEIQFYLAYIGLFSLAQFVSGALGSGGQDDRRDFSTSQTALLATFLPLSIASVIWWNCSLADFSFFGTWHRFFVGVMCYWAFSQRITSVGFFVFAVALAALAIHSHDLRGGTAATTAILIYVAGRTGHLSTALSASWLQYLGRISYSLYLVHLLVGVSLVNMLYRSDQSKPMALCLLVIGLVASIAGAELMYRLFELPSVRLSRKMKCRTTETIASPVSF</sequence>
<name>A0ABX5XMN9_9BACT</name>
<evidence type="ECO:0000313" key="3">
    <source>
        <dbReference type="EMBL" id="QDV82640.1"/>
    </source>
</evidence>
<keyword evidence="3" id="KW-0012">Acyltransferase</keyword>
<dbReference type="Pfam" id="PF01757">
    <property type="entry name" value="Acyl_transf_3"/>
    <property type="match status" value="1"/>
</dbReference>
<dbReference type="PANTHER" id="PTHR23028:SF131">
    <property type="entry name" value="BLR2367 PROTEIN"/>
    <property type="match status" value="1"/>
</dbReference>
<dbReference type="InterPro" id="IPR050879">
    <property type="entry name" value="Acyltransferase_3"/>
</dbReference>
<feature type="transmembrane region" description="Helical" evidence="1">
    <location>
        <begin position="281"/>
        <end position="300"/>
    </location>
</feature>
<keyword evidence="1" id="KW-0472">Membrane</keyword>
<protein>
    <submittedName>
        <fullName evidence="3">Acyltransferase family protein</fullName>
    </submittedName>
</protein>
<reference evidence="3 4" key="1">
    <citation type="submission" date="2019-02" db="EMBL/GenBank/DDBJ databases">
        <title>Deep-cultivation of Planctomycetes and their phenomic and genomic characterization uncovers novel biology.</title>
        <authorList>
            <person name="Wiegand S."/>
            <person name="Jogler M."/>
            <person name="Boedeker C."/>
            <person name="Pinto D."/>
            <person name="Vollmers J."/>
            <person name="Rivas-Marin E."/>
            <person name="Kohn T."/>
            <person name="Peeters S.H."/>
            <person name="Heuer A."/>
            <person name="Rast P."/>
            <person name="Oberbeckmann S."/>
            <person name="Bunk B."/>
            <person name="Jeske O."/>
            <person name="Meyerdierks A."/>
            <person name="Storesund J.E."/>
            <person name="Kallscheuer N."/>
            <person name="Luecker S."/>
            <person name="Lage O.M."/>
            <person name="Pohl T."/>
            <person name="Merkel B.J."/>
            <person name="Hornburger P."/>
            <person name="Mueller R.-W."/>
            <person name="Bruemmer F."/>
            <person name="Labrenz M."/>
            <person name="Spormann A.M."/>
            <person name="Op den Camp H."/>
            <person name="Overmann J."/>
            <person name="Amann R."/>
            <person name="Jetten M.S.M."/>
            <person name="Mascher T."/>
            <person name="Medema M.H."/>
            <person name="Devos D.P."/>
            <person name="Kaster A.-K."/>
            <person name="Ovreas L."/>
            <person name="Rohde M."/>
            <person name="Galperin M.Y."/>
            <person name="Jogler C."/>
        </authorList>
    </citation>
    <scope>NUCLEOTIDE SEQUENCE [LARGE SCALE GENOMIC DNA]</scope>
    <source>
        <strain evidence="3 4">TBK1r</strain>
    </source>
</reference>
<dbReference type="GO" id="GO:0016746">
    <property type="term" value="F:acyltransferase activity"/>
    <property type="evidence" value="ECO:0007669"/>
    <property type="project" value="UniProtKB-KW"/>
</dbReference>
<evidence type="ECO:0000259" key="2">
    <source>
        <dbReference type="Pfam" id="PF01757"/>
    </source>
</evidence>
<evidence type="ECO:0000256" key="1">
    <source>
        <dbReference type="SAM" id="Phobius"/>
    </source>
</evidence>
<keyword evidence="1" id="KW-0812">Transmembrane</keyword>
<dbReference type="EMBL" id="CP036432">
    <property type="protein sequence ID" value="QDV82640.1"/>
    <property type="molecule type" value="Genomic_DNA"/>
</dbReference>
<dbReference type="PANTHER" id="PTHR23028">
    <property type="entry name" value="ACETYLTRANSFERASE"/>
    <property type="match status" value="1"/>
</dbReference>
<feature type="transmembrane region" description="Helical" evidence="1">
    <location>
        <begin position="497"/>
        <end position="519"/>
    </location>
</feature>
<proteinExistence type="predicted"/>
<keyword evidence="3" id="KW-0808">Transferase</keyword>
<feature type="transmembrane region" description="Helical" evidence="1">
    <location>
        <begin position="385"/>
        <end position="406"/>
    </location>
</feature>
<keyword evidence="1" id="KW-1133">Transmembrane helix</keyword>